<proteinExistence type="predicted"/>
<comment type="caution">
    <text evidence="1">The sequence shown here is derived from an EMBL/GenBank/DDBJ whole genome shotgun (WGS) entry which is preliminary data.</text>
</comment>
<protein>
    <submittedName>
        <fullName evidence="1">Uncharacterized protein</fullName>
    </submittedName>
</protein>
<evidence type="ECO:0000313" key="1">
    <source>
        <dbReference type="EMBL" id="KAK3800193.1"/>
    </source>
</evidence>
<keyword evidence="2" id="KW-1185">Reference proteome</keyword>
<dbReference type="Proteomes" id="UP001283361">
    <property type="component" value="Unassembled WGS sequence"/>
</dbReference>
<sequence length="92" mass="10492">MTVPPSTTSGTRSPPLWSTSLRSHSYPVLTPPYLSLPRSNWTIYPLPSESSRNRLIPRISDVMCFDTQPATVRVYCRVTAELDLDPFWNLPR</sequence>
<accession>A0AAE1B646</accession>
<dbReference type="EMBL" id="JAWDGP010000486">
    <property type="protein sequence ID" value="KAK3800193.1"/>
    <property type="molecule type" value="Genomic_DNA"/>
</dbReference>
<reference evidence="1" key="1">
    <citation type="journal article" date="2023" name="G3 (Bethesda)">
        <title>A reference genome for the long-term kleptoplast-retaining sea slug Elysia crispata morphotype clarki.</title>
        <authorList>
            <person name="Eastman K.E."/>
            <person name="Pendleton A.L."/>
            <person name="Shaikh M.A."/>
            <person name="Suttiyut T."/>
            <person name="Ogas R."/>
            <person name="Tomko P."/>
            <person name="Gavelis G."/>
            <person name="Widhalm J.R."/>
            <person name="Wisecaver J.H."/>
        </authorList>
    </citation>
    <scope>NUCLEOTIDE SEQUENCE</scope>
    <source>
        <strain evidence="1">ECLA1</strain>
    </source>
</reference>
<gene>
    <name evidence="1" type="ORF">RRG08_045649</name>
</gene>
<feature type="non-terminal residue" evidence="1">
    <location>
        <position position="1"/>
    </location>
</feature>
<organism evidence="1 2">
    <name type="scientific">Elysia crispata</name>
    <name type="common">lettuce slug</name>
    <dbReference type="NCBI Taxonomy" id="231223"/>
    <lineage>
        <taxon>Eukaryota</taxon>
        <taxon>Metazoa</taxon>
        <taxon>Spiralia</taxon>
        <taxon>Lophotrochozoa</taxon>
        <taxon>Mollusca</taxon>
        <taxon>Gastropoda</taxon>
        <taxon>Heterobranchia</taxon>
        <taxon>Euthyneura</taxon>
        <taxon>Panpulmonata</taxon>
        <taxon>Sacoglossa</taxon>
        <taxon>Placobranchoidea</taxon>
        <taxon>Plakobranchidae</taxon>
        <taxon>Elysia</taxon>
    </lineage>
</organism>
<evidence type="ECO:0000313" key="2">
    <source>
        <dbReference type="Proteomes" id="UP001283361"/>
    </source>
</evidence>
<name>A0AAE1B646_9GAST</name>
<dbReference type="AlphaFoldDB" id="A0AAE1B646"/>